<evidence type="ECO:0000313" key="3">
    <source>
        <dbReference type="Proteomes" id="UP000585474"/>
    </source>
</evidence>
<comment type="caution">
    <text evidence="2">The sequence shown here is derived from an EMBL/GenBank/DDBJ whole genome shotgun (WGS) entry which is preliminary data.</text>
</comment>
<evidence type="ECO:0000256" key="1">
    <source>
        <dbReference type="SAM" id="MobiDB-lite"/>
    </source>
</evidence>
<dbReference type="EMBL" id="BJWL01000008">
    <property type="protein sequence ID" value="GFY92261.1"/>
    <property type="molecule type" value="Genomic_DNA"/>
</dbReference>
<accession>A0A7J0F0P1</accession>
<dbReference type="Proteomes" id="UP000585474">
    <property type="component" value="Unassembled WGS sequence"/>
</dbReference>
<reference evidence="2 3" key="1">
    <citation type="submission" date="2019-07" db="EMBL/GenBank/DDBJ databases">
        <title>De Novo Assembly of kiwifruit Actinidia rufa.</title>
        <authorList>
            <person name="Sugita-Konishi S."/>
            <person name="Sato K."/>
            <person name="Mori E."/>
            <person name="Abe Y."/>
            <person name="Kisaki G."/>
            <person name="Hamano K."/>
            <person name="Suezawa K."/>
            <person name="Otani M."/>
            <person name="Fukuda T."/>
            <person name="Manabe T."/>
            <person name="Gomi K."/>
            <person name="Tabuchi M."/>
            <person name="Akimitsu K."/>
            <person name="Kataoka I."/>
        </authorList>
    </citation>
    <scope>NUCLEOTIDE SEQUENCE [LARGE SCALE GENOMIC DNA]</scope>
    <source>
        <strain evidence="3">cv. Fuchu</strain>
    </source>
</reference>
<protein>
    <submittedName>
        <fullName evidence="2">Uncharacterized protein</fullName>
    </submittedName>
</protein>
<proteinExistence type="predicted"/>
<dbReference type="AlphaFoldDB" id="A0A7J0F0P1"/>
<name>A0A7J0F0P1_9ERIC</name>
<gene>
    <name evidence="2" type="ORF">Acr_08g0006570</name>
</gene>
<feature type="region of interest" description="Disordered" evidence="1">
    <location>
        <begin position="1"/>
        <end position="39"/>
    </location>
</feature>
<sequence length="109" mass="12019">MSYGVGPSYQVSDSSSSSSSDESYHEDPAPEFDMQTQDTESQWNHMMLQQQMIAQQYYLMQSQNASLWGGSLPGHAVIQRGRQTGATLLKTTTSVKIPHTKVNFVGGSE</sequence>
<evidence type="ECO:0000313" key="2">
    <source>
        <dbReference type="EMBL" id="GFY92261.1"/>
    </source>
</evidence>
<keyword evidence="3" id="KW-1185">Reference proteome</keyword>
<organism evidence="2 3">
    <name type="scientific">Actinidia rufa</name>
    <dbReference type="NCBI Taxonomy" id="165716"/>
    <lineage>
        <taxon>Eukaryota</taxon>
        <taxon>Viridiplantae</taxon>
        <taxon>Streptophyta</taxon>
        <taxon>Embryophyta</taxon>
        <taxon>Tracheophyta</taxon>
        <taxon>Spermatophyta</taxon>
        <taxon>Magnoliopsida</taxon>
        <taxon>eudicotyledons</taxon>
        <taxon>Gunneridae</taxon>
        <taxon>Pentapetalae</taxon>
        <taxon>asterids</taxon>
        <taxon>Ericales</taxon>
        <taxon>Actinidiaceae</taxon>
        <taxon>Actinidia</taxon>
    </lineage>
</organism>
<feature type="compositionally biased region" description="Low complexity" evidence="1">
    <location>
        <begin position="12"/>
        <end position="21"/>
    </location>
</feature>